<dbReference type="GO" id="GO:0030170">
    <property type="term" value="F:pyridoxal phosphate binding"/>
    <property type="evidence" value="ECO:0007669"/>
    <property type="project" value="InterPro"/>
</dbReference>
<sequence length="439" mass="48330">MFVRPQPPPITMNTVTECASTSKEREMTEMTGQALGEKRGAADMVHRDLQQMLAGDVDWRNGRLQGLNHFGGDDVLEVAQQAYDVFSSTNPVSRRAFPSVGRLQDEIIASAVRLMGGQGGECGTVTSGGTESIFMAMLGALERFRLRNPDARPELVIPETAHPAFNKHAHYFGVKAIRVPVGQDFRADPVAMEKAIGPNTMMIVGSAPSYPCGLFDPITEIAEIAVRHDVWMHVDACIGGFQAPFVKLLGYNIPEFGFTVPGVCSISADLHKYGFTLKGASVVLFGNEEMRERTLFRFTDWPRGLYMTDSFSGTRSGGPIAAAWAVMRYLGYEGYVALNRRIMTMRDDLILRLEKLDCELVGKPELSLIAICPRNADLAIVSDEMAKRGWILNLLLEPKGIQIMLNISHEGHMETFADDLEYSISAARNKSGGVLSVEY</sequence>
<dbReference type="InterPro" id="IPR015421">
    <property type="entry name" value="PyrdxlP-dep_Trfase_major"/>
</dbReference>
<gene>
    <name evidence="7" type="ORF">DKP76_18770</name>
</gene>
<organism evidence="7 8">
    <name type="scientific">Falsochrobactrum shanghaiense</name>
    <dbReference type="NCBI Taxonomy" id="2201899"/>
    <lineage>
        <taxon>Bacteria</taxon>
        <taxon>Pseudomonadati</taxon>
        <taxon>Pseudomonadota</taxon>
        <taxon>Alphaproteobacteria</taxon>
        <taxon>Hyphomicrobiales</taxon>
        <taxon>Brucellaceae</taxon>
        <taxon>Falsochrobactrum</taxon>
    </lineage>
</organism>
<dbReference type="GO" id="GO:0008483">
    <property type="term" value="F:transaminase activity"/>
    <property type="evidence" value="ECO:0007669"/>
    <property type="project" value="UniProtKB-KW"/>
</dbReference>
<feature type="modified residue" description="N6-(pyridoxal phosphate)lysine" evidence="5">
    <location>
        <position position="272"/>
    </location>
</feature>
<evidence type="ECO:0000256" key="1">
    <source>
        <dbReference type="ARBA" id="ARBA00001933"/>
    </source>
</evidence>
<evidence type="ECO:0000313" key="7">
    <source>
        <dbReference type="EMBL" id="PWL16209.1"/>
    </source>
</evidence>
<name>A0A316J5V1_9HYPH</name>
<dbReference type="Gene3D" id="3.40.640.10">
    <property type="entry name" value="Type I PLP-dependent aspartate aminotransferase-like (Major domain)"/>
    <property type="match status" value="1"/>
</dbReference>
<keyword evidence="3 6" id="KW-0456">Lyase</keyword>
<accession>A0A316J5V1</accession>
<dbReference type="Pfam" id="PF00282">
    <property type="entry name" value="Pyridoxal_deC"/>
    <property type="match status" value="1"/>
</dbReference>
<evidence type="ECO:0000313" key="8">
    <source>
        <dbReference type="Proteomes" id="UP000245865"/>
    </source>
</evidence>
<protein>
    <submittedName>
        <fullName evidence="7">Aspartate aminotransferase family protein</fullName>
    </submittedName>
</protein>
<proteinExistence type="inferred from homology"/>
<dbReference type="GO" id="GO:0016830">
    <property type="term" value="F:carbon-carbon lyase activity"/>
    <property type="evidence" value="ECO:0007669"/>
    <property type="project" value="InterPro"/>
</dbReference>
<dbReference type="EMBL" id="QGDB01000023">
    <property type="protein sequence ID" value="PWL16209.1"/>
    <property type="molecule type" value="Genomic_DNA"/>
</dbReference>
<keyword evidence="8" id="KW-1185">Reference proteome</keyword>
<dbReference type="GO" id="GO:0019752">
    <property type="term" value="P:carboxylic acid metabolic process"/>
    <property type="evidence" value="ECO:0007669"/>
    <property type="project" value="InterPro"/>
</dbReference>
<evidence type="ECO:0000256" key="2">
    <source>
        <dbReference type="ARBA" id="ARBA00022898"/>
    </source>
</evidence>
<reference evidence="7 8" key="1">
    <citation type="submission" date="2018-05" db="EMBL/GenBank/DDBJ databases">
        <title>Comparative genomic sequence analysis between strain HN4 and CCM 8460T (Falsochrobactrum ovis) will provide more evidence to prove that HN4 is a new species of Falsochrobactrum.</title>
        <authorList>
            <person name="Lyu W."/>
            <person name="Sun L."/>
            <person name="Yao L."/>
        </authorList>
    </citation>
    <scope>NUCLEOTIDE SEQUENCE [LARGE SCALE GENOMIC DNA]</scope>
    <source>
        <strain evidence="7 8">HN4</strain>
    </source>
</reference>
<dbReference type="Gene3D" id="3.90.1150.10">
    <property type="entry name" value="Aspartate Aminotransferase, domain 1"/>
    <property type="match status" value="1"/>
</dbReference>
<evidence type="ECO:0000256" key="5">
    <source>
        <dbReference type="PIRSR" id="PIRSR602129-50"/>
    </source>
</evidence>
<dbReference type="Proteomes" id="UP000245865">
    <property type="component" value="Unassembled WGS sequence"/>
</dbReference>
<comment type="cofactor">
    <cofactor evidence="1 5 6">
        <name>pyridoxal 5'-phosphate</name>
        <dbReference type="ChEBI" id="CHEBI:597326"/>
    </cofactor>
</comment>
<keyword evidence="7" id="KW-0808">Transferase</keyword>
<dbReference type="InterPro" id="IPR002129">
    <property type="entry name" value="PyrdxlP-dep_de-COase"/>
</dbReference>
<evidence type="ECO:0000256" key="6">
    <source>
        <dbReference type="RuleBase" id="RU000382"/>
    </source>
</evidence>
<dbReference type="PANTHER" id="PTHR42735:SF6">
    <property type="entry name" value="SPHINGOSINE-1-PHOSPHATE LYASE 1"/>
    <property type="match status" value="1"/>
</dbReference>
<dbReference type="InterPro" id="IPR015422">
    <property type="entry name" value="PyrdxlP-dep_Trfase_small"/>
</dbReference>
<dbReference type="RefSeq" id="WP_109708164.1">
    <property type="nucleotide sequence ID" value="NZ_QGDB01000023.1"/>
</dbReference>
<dbReference type="InterPro" id="IPR015424">
    <property type="entry name" value="PyrdxlP-dep_Trfase"/>
</dbReference>
<dbReference type="SUPFAM" id="SSF53383">
    <property type="entry name" value="PLP-dependent transferases"/>
    <property type="match status" value="1"/>
</dbReference>
<evidence type="ECO:0000256" key="3">
    <source>
        <dbReference type="ARBA" id="ARBA00023239"/>
    </source>
</evidence>
<comment type="similarity">
    <text evidence="4">Belongs to the group II decarboxylase family. Sphingosine-1-phosphate lyase subfamily.</text>
</comment>
<comment type="caution">
    <text evidence="7">The sequence shown here is derived from an EMBL/GenBank/DDBJ whole genome shotgun (WGS) entry which is preliminary data.</text>
</comment>
<evidence type="ECO:0000256" key="4">
    <source>
        <dbReference type="ARBA" id="ARBA00038302"/>
    </source>
</evidence>
<dbReference type="AlphaFoldDB" id="A0A316J5V1"/>
<keyword evidence="2 5" id="KW-0663">Pyridoxal phosphate</keyword>
<keyword evidence="7" id="KW-0032">Aminotransferase</keyword>
<dbReference type="PANTHER" id="PTHR42735">
    <property type="match status" value="1"/>
</dbReference>
<dbReference type="OrthoDB" id="9803665at2"/>
<dbReference type="InterPro" id="IPR050477">
    <property type="entry name" value="GrpII_AminoAcid_Decarb"/>
</dbReference>